<dbReference type="EMBL" id="RBKU01000001">
    <property type="protein sequence ID" value="RKR82221.1"/>
    <property type="molecule type" value="Genomic_DNA"/>
</dbReference>
<dbReference type="SUPFAM" id="SSF47781">
    <property type="entry name" value="RuvA domain 2-like"/>
    <property type="match status" value="2"/>
</dbReference>
<dbReference type="PANTHER" id="PTHR21180">
    <property type="entry name" value="ENDONUCLEASE/EXONUCLEASE/PHOSPHATASE FAMILY DOMAIN-CONTAINING PROTEIN 1"/>
    <property type="match status" value="1"/>
</dbReference>
<name>A0A495J0S4_9SPHI</name>
<comment type="caution">
    <text evidence="2">The sequence shown here is derived from an EMBL/GenBank/DDBJ whole genome shotgun (WGS) entry which is preliminary data.</text>
</comment>
<dbReference type="OrthoDB" id="981124at2"/>
<evidence type="ECO:0000313" key="3">
    <source>
        <dbReference type="Proteomes" id="UP000268007"/>
    </source>
</evidence>
<dbReference type="Pfam" id="PF12836">
    <property type="entry name" value="HHH_3"/>
    <property type="match status" value="2"/>
</dbReference>
<keyword evidence="3" id="KW-1185">Reference proteome</keyword>
<keyword evidence="1" id="KW-0472">Membrane</keyword>
<proteinExistence type="predicted"/>
<dbReference type="Proteomes" id="UP000268007">
    <property type="component" value="Unassembled WGS sequence"/>
</dbReference>
<dbReference type="GO" id="GO:0015628">
    <property type="term" value="P:protein secretion by the type II secretion system"/>
    <property type="evidence" value="ECO:0007669"/>
    <property type="project" value="TreeGrafter"/>
</dbReference>
<accession>A0A495J0S4</accession>
<sequence length="289" mass="32944">MIRAFKNYFAITKKEWNGMVVLMLIIALVLVIPFILPYFHQDKPMDVTGFKKALAQLKSAKGGNPNGTSVFNSDDDKKDPHPILFKFNPNGLADEQWKKLGLSQHQINGIKNYEAKGGHFYTRADVKKMYTITADDYTRIEAYIDLPAGETFAKKGDIIIEINTADSAHLTQLRGIGPSFAARIVSYRRQLGGFAYKGQLKEVYGIDSAKYNQLAKQITVNPKKIVKIDINHVVVDDLRRFPYLNFKQMNAIVEYRKQHGNYQSITDLHDIALLDDEILRKIAPYLKFK</sequence>
<organism evidence="2 3">
    <name type="scientific">Mucilaginibacter gracilis</name>
    <dbReference type="NCBI Taxonomy" id="423350"/>
    <lineage>
        <taxon>Bacteria</taxon>
        <taxon>Pseudomonadati</taxon>
        <taxon>Bacteroidota</taxon>
        <taxon>Sphingobacteriia</taxon>
        <taxon>Sphingobacteriales</taxon>
        <taxon>Sphingobacteriaceae</taxon>
        <taxon>Mucilaginibacter</taxon>
    </lineage>
</organism>
<reference evidence="2 3" key="1">
    <citation type="submission" date="2018-10" db="EMBL/GenBank/DDBJ databases">
        <title>Genomic Encyclopedia of Archaeal and Bacterial Type Strains, Phase II (KMG-II): from individual species to whole genera.</title>
        <authorList>
            <person name="Goeker M."/>
        </authorList>
    </citation>
    <scope>NUCLEOTIDE SEQUENCE [LARGE SCALE GENOMIC DNA]</scope>
    <source>
        <strain evidence="2 3">DSM 18602</strain>
    </source>
</reference>
<protein>
    <submittedName>
        <fullName evidence="2">Competence ComEA-like helix-hairpin-helix protein</fullName>
    </submittedName>
</protein>
<dbReference type="GO" id="GO:0015627">
    <property type="term" value="C:type II protein secretion system complex"/>
    <property type="evidence" value="ECO:0007669"/>
    <property type="project" value="TreeGrafter"/>
</dbReference>
<dbReference type="InterPro" id="IPR051675">
    <property type="entry name" value="Endo/Exo/Phosphatase_dom_1"/>
</dbReference>
<dbReference type="InterPro" id="IPR010994">
    <property type="entry name" value="RuvA_2-like"/>
</dbReference>
<evidence type="ECO:0000256" key="1">
    <source>
        <dbReference type="SAM" id="Phobius"/>
    </source>
</evidence>
<gene>
    <name evidence="2" type="ORF">BDD43_2392</name>
</gene>
<dbReference type="PANTHER" id="PTHR21180:SF32">
    <property type="entry name" value="ENDONUCLEASE_EXONUCLEASE_PHOSPHATASE FAMILY DOMAIN-CONTAINING PROTEIN 1"/>
    <property type="match status" value="1"/>
</dbReference>
<dbReference type="AlphaFoldDB" id="A0A495J0S4"/>
<keyword evidence="1" id="KW-1133">Transmembrane helix</keyword>
<feature type="transmembrane region" description="Helical" evidence="1">
    <location>
        <begin position="20"/>
        <end position="39"/>
    </location>
</feature>
<keyword evidence="1" id="KW-0812">Transmembrane</keyword>
<dbReference type="Gene3D" id="1.10.150.280">
    <property type="entry name" value="AF1531-like domain"/>
    <property type="match status" value="2"/>
</dbReference>
<dbReference type="RefSeq" id="WP_121197844.1">
    <property type="nucleotide sequence ID" value="NZ_RBKU01000001.1"/>
</dbReference>
<evidence type="ECO:0000313" key="2">
    <source>
        <dbReference type="EMBL" id="RKR82221.1"/>
    </source>
</evidence>